<name>A0A0E9M2A9_9BACT</name>
<evidence type="ECO:0000313" key="9">
    <source>
        <dbReference type="Proteomes" id="UP000032900"/>
    </source>
</evidence>
<dbReference type="InterPro" id="IPR003594">
    <property type="entry name" value="HATPase_dom"/>
</dbReference>
<dbReference type="PANTHER" id="PTHR43711">
    <property type="entry name" value="TWO-COMPONENT HISTIDINE KINASE"/>
    <property type="match status" value="1"/>
</dbReference>
<dbReference type="PROSITE" id="PS50109">
    <property type="entry name" value="HIS_KIN"/>
    <property type="match status" value="1"/>
</dbReference>
<keyword evidence="5 8" id="KW-0418">Kinase</keyword>
<dbReference type="CDD" id="cd00082">
    <property type="entry name" value="HisKA"/>
    <property type="match status" value="1"/>
</dbReference>
<dbReference type="InterPro" id="IPR004358">
    <property type="entry name" value="Sig_transdc_His_kin-like_C"/>
</dbReference>
<dbReference type="EC" id="2.7.13.3" evidence="2"/>
<organism evidence="8 9">
    <name type="scientific">Geofilum rubicundum JCM 15548</name>
    <dbReference type="NCBI Taxonomy" id="1236989"/>
    <lineage>
        <taxon>Bacteria</taxon>
        <taxon>Pseudomonadati</taxon>
        <taxon>Bacteroidota</taxon>
        <taxon>Bacteroidia</taxon>
        <taxon>Marinilabiliales</taxon>
        <taxon>Marinilabiliaceae</taxon>
        <taxon>Geofilum</taxon>
    </lineage>
</organism>
<proteinExistence type="predicted"/>
<feature type="domain" description="Histidine kinase" evidence="7">
    <location>
        <begin position="164"/>
        <end position="382"/>
    </location>
</feature>
<dbReference type="Pfam" id="PF02518">
    <property type="entry name" value="HATPase_c"/>
    <property type="match status" value="1"/>
</dbReference>
<protein>
    <recommendedName>
        <fullName evidence="2">histidine kinase</fullName>
        <ecNumber evidence="2">2.7.13.3</ecNumber>
    </recommendedName>
</protein>
<accession>A0A0E9M2A9</accession>
<dbReference type="FunFam" id="3.30.565.10:FF:000006">
    <property type="entry name" value="Sensor histidine kinase WalK"/>
    <property type="match status" value="1"/>
</dbReference>
<dbReference type="Proteomes" id="UP000032900">
    <property type="component" value="Unassembled WGS sequence"/>
</dbReference>
<dbReference type="Gene3D" id="1.10.287.130">
    <property type="match status" value="1"/>
</dbReference>
<sequence>MGGMTNLNFSDNDLLAIFEYAAVVLVLVDGEGRVQRINKSGSQMVNLDNEQAIGLLAGEVLKCVNQYKIEGAVCGRMTPCASCDLRQTFTDTFNTGTDYHKKEGSMDFIVDGETVHKQILISSSRLLINEQPFILLTIDDITKLKEQEKELSVLISTRDKLYSVIAHDLRGSISTIVGFTELILLRLADLSSERLKEFLENLQQAGQDSFNLLENLFEWTSVQWKNHYFNPELMAVNELVIKTIDICRPAANRKSIHLSHKGDFSGNWTLDKGMILTVLRNLVNNAIKFTDRGGQIVITSKKVDKDLIIEVTDTGIGIKAEKIPKMFIFEQGQHTHGTEHEKGTGLGLMICKEFVEKHKGIIWVSSIPGKGTTFSFNLPDIQ</sequence>
<dbReference type="SUPFAM" id="SSF55785">
    <property type="entry name" value="PYP-like sensor domain (PAS domain)"/>
    <property type="match status" value="1"/>
</dbReference>
<dbReference type="InterPro" id="IPR003661">
    <property type="entry name" value="HisK_dim/P_dom"/>
</dbReference>
<evidence type="ECO:0000256" key="4">
    <source>
        <dbReference type="ARBA" id="ARBA00022679"/>
    </source>
</evidence>
<evidence type="ECO:0000256" key="5">
    <source>
        <dbReference type="ARBA" id="ARBA00022777"/>
    </source>
</evidence>
<comment type="catalytic activity">
    <reaction evidence="1">
        <text>ATP + protein L-histidine = ADP + protein N-phospho-L-histidine.</text>
        <dbReference type="EC" id="2.7.13.3"/>
    </reaction>
</comment>
<dbReference type="GO" id="GO:0000155">
    <property type="term" value="F:phosphorelay sensor kinase activity"/>
    <property type="evidence" value="ECO:0007669"/>
    <property type="project" value="InterPro"/>
</dbReference>
<evidence type="ECO:0000256" key="2">
    <source>
        <dbReference type="ARBA" id="ARBA00012438"/>
    </source>
</evidence>
<dbReference type="PRINTS" id="PR00344">
    <property type="entry name" value="BCTRLSENSOR"/>
</dbReference>
<keyword evidence="3" id="KW-0597">Phosphoprotein</keyword>
<comment type="caution">
    <text evidence="8">The sequence shown here is derived from an EMBL/GenBank/DDBJ whole genome shotgun (WGS) entry which is preliminary data.</text>
</comment>
<dbReference type="OrthoDB" id="9781208at2"/>
<dbReference type="EMBL" id="BAZW01000042">
    <property type="protein sequence ID" value="GAO31265.1"/>
    <property type="molecule type" value="Genomic_DNA"/>
</dbReference>
<keyword evidence="6" id="KW-0902">Two-component regulatory system</keyword>
<dbReference type="Gene3D" id="3.30.565.10">
    <property type="entry name" value="Histidine kinase-like ATPase, C-terminal domain"/>
    <property type="match status" value="1"/>
</dbReference>
<dbReference type="SUPFAM" id="SSF47384">
    <property type="entry name" value="Homodimeric domain of signal transducing histidine kinase"/>
    <property type="match status" value="1"/>
</dbReference>
<dbReference type="InterPro" id="IPR036097">
    <property type="entry name" value="HisK_dim/P_sf"/>
</dbReference>
<evidence type="ECO:0000259" key="7">
    <source>
        <dbReference type="PROSITE" id="PS50109"/>
    </source>
</evidence>
<dbReference type="PANTHER" id="PTHR43711:SF1">
    <property type="entry name" value="HISTIDINE KINASE 1"/>
    <property type="match status" value="1"/>
</dbReference>
<dbReference type="Gene3D" id="3.30.450.20">
    <property type="entry name" value="PAS domain"/>
    <property type="match status" value="1"/>
</dbReference>
<dbReference type="InterPro" id="IPR050736">
    <property type="entry name" value="Sensor_HK_Regulatory"/>
</dbReference>
<dbReference type="SUPFAM" id="SSF55874">
    <property type="entry name" value="ATPase domain of HSP90 chaperone/DNA topoisomerase II/histidine kinase"/>
    <property type="match status" value="1"/>
</dbReference>
<reference evidence="8 9" key="1">
    <citation type="journal article" date="2015" name="Microbes Environ.">
        <title>Distribution and evolution of nitrogen fixation genes in the phylum bacteroidetes.</title>
        <authorList>
            <person name="Inoue J."/>
            <person name="Oshima K."/>
            <person name="Suda W."/>
            <person name="Sakamoto M."/>
            <person name="Iino T."/>
            <person name="Noda S."/>
            <person name="Hongoh Y."/>
            <person name="Hattori M."/>
            <person name="Ohkuma M."/>
        </authorList>
    </citation>
    <scope>NUCLEOTIDE SEQUENCE [LARGE SCALE GENOMIC DNA]</scope>
    <source>
        <strain evidence="8">JCM 15548</strain>
    </source>
</reference>
<evidence type="ECO:0000256" key="3">
    <source>
        <dbReference type="ARBA" id="ARBA00022553"/>
    </source>
</evidence>
<dbReference type="InterPro" id="IPR035965">
    <property type="entry name" value="PAS-like_dom_sf"/>
</dbReference>
<evidence type="ECO:0000256" key="6">
    <source>
        <dbReference type="ARBA" id="ARBA00023012"/>
    </source>
</evidence>
<dbReference type="SMART" id="SM00387">
    <property type="entry name" value="HATPase_c"/>
    <property type="match status" value="1"/>
</dbReference>
<dbReference type="STRING" id="1236989.JCM15548_13613"/>
<dbReference type="InterPro" id="IPR005467">
    <property type="entry name" value="His_kinase_dom"/>
</dbReference>
<dbReference type="InterPro" id="IPR036890">
    <property type="entry name" value="HATPase_C_sf"/>
</dbReference>
<keyword evidence="9" id="KW-1185">Reference proteome</keyword>
<gene>
    <name evidence="8" type="ORF">JCM15548_13613</name>
</gene>
<evidence type="ECO:0000256" key="1">
    <source>
        <dbReference type="ARBA" id="ARBA00000085"/>
    </source>
</evidence>
<evidence type="ECO:0000313" key="8">
    <source>
        <dbReference type="EMBL" id="GAO31265.1"/>
    </source>
</evidence>
<dbReference type="SMART" id="SM00388">
    <property type="entry name" value="HisKA"/>
    <property type="match status" value="1"/>
</dbReference>
<dbReference type="AlphaFoldDB" id="A0A0E9M2A9"/>
<keyword evidence="4" id="KW-0808">Transferase</keyword>